<evidence type="ECO:0000313" key="1">
    <source>
        <dbReference type="EMBL" id="CAD8093641.1"/>
    </source>
</evidence>
<accession>A0A8S1NTR3</accession>
<keyword evidence="2" id="KW-1185">Reference proteome</keyword>
<dbReference type="AlphaFoldDB" id="A0A8S1NTR3"/>
<evidence type="ECO:0000313" key="2">
    <source>
        <dbReference type="Proteomes" id="UP000692954"/>
    </source>
</evidence>
<sequence>MKGSQLQLYKSCQYSQPNLDEVGLVNLLKGKFSVFNLMEYKSNSNLQGFLKYQK</sequence>
<dbReference type="EMBL" id="CAJJDN010000061">
    <property type="protein sequence ID" value="CAD8093641.1"/>
    <property type="molecule type" value="Genomic_DNA"/>
</dbReference>
<dbReference type="Proteomes" id="UP000692954">
    <property type="component" value="Unassembled WGS sequence"/>
</dbReference>
<proteinExistence type="predicted"/>
<name>A0A8S1NTR3_9CILI</name>
<protein>
    <submittedName>
        <fullName evidence="1">Uncharacterized protein</fullName>
    </submittedName>
</protein>
<gene>
    <name evidence="1" type="ORF">PSON_ATCC_30995.1.T0610072</name>
</gene>
<organism evidence="1 2">
    <name type="scientific">Paramecium sonneborni</name>
    <dbReference type="NCBI Taxonomy" id="65129"/>
    <lineage>
        <taxon>Eukaryota</taxon>
        <taxon>Sar</taxon>
        <taxon>Alveolata</taxon>
        <taxon>Ciliophora</taxon>
        <taxon>Intramacronucleata</taxon>
        <taxon>Oligohymenophorea</taxon>
        <taxon>Peniculida</taxon>
        <taxon>Parameciidae</taxon>
        <taxon>Paramecium</taxon>
    </lineage>
</organism>
<comment type="caution">
    <text evidence="1">The sequence shown here is derived from an EMBL/GenBank/DDBJ whole genome shotgun (WGS) entry which is preliminary data.</text>
</comment>
<reference evidence="1" key="1">
    <citation type="submission" date="2021-01" db="EMBL/GenBank/DDBJ databases">
        <authorList>
            <consortium name="Genoscope - CEA"/>
            <person name="William W."/>
        </authorList>
    </citation>
    <scope>NUCLEOTIDE SEQUENCE</scope>
</reference>